<feature type="signal peptide" evidence="2">
    <location>
        <begin position="1"/>
        <end position="28"/>
    </location>
</feature>
<dbReference type="Proteomes" id="UP001530400">
    <property type="component" value="Unassembled WGS sequence"/>
</dbReference>
<proteinExistence type="predicted"/>
<dbReference type="Pfam" id="PF13812">
    <property type="entry name" value="PPR_3"/>
    <property type="match status" value="1"/>
</dbReference>
<dbReference type="Gene3D" id="1.25.40.10">
    <property type="entry name" value="Tetratricopeptide repeat domain"/>
    <property type="match status" value="3"/>
</dbReference>
<dbReference type="PANTHER" id="PTHR47942">
    <property type="entry name" value="TETRATRICOPEPTIDE REPEAT (TPR)-LIKE SUPERFAMILY PROTEIN-RELATED"/>
    <property type="match status" value="1"/>
</dbReference>
<dbReference type="InterPro" id="IPR011990">
    <property type="entry name" value="TPR-like_helical_dom_sf"/>
</dbReference>
<reference evidence="3 4" key="1">
    <citation type="submission" date="2024-10" db="EMBL/GenBank/DDBJ databases">
        <title>Updated reference genomes for cyclostephanoid diatoms.</title>
        <authorList>
            <person name="Roberts W.R."/>
            <person name="Alverson A.J."/>
        </authorList>
    </citation>
    <scope>NUCLEOTIDE SEQUENCE [LARGE SCALE GENOMIC DNA]</scope>
    <source>
        <strain evidence="3 4">AJA010-31</strain>
    </source>
</reference>
<dbReference type="InterPro" id="IPR002885">
    <property type="entry name" value="PPR_rpt"/>
</dbReference>
<dbReference type="AlphaFoldDB" id="A0ABD3MY10"/>
<keyword evidence="2" id="KW-0732">Signal</keyword>
<dbReference type="PANTHER" id="PTHR47942:SF63">
    <property type="entry name" value="PENTATRICOPEPTIDE REPEAT-CONTAINING PROTEIN"/>
    <property type="match status" value="1"/>
</dbReference>
<protein>
    <submittedName>
        <fullName evidence="3">Uncharacterized protein</fullName>
    </submittedName>
</protein>
<organism evidence="3 4">
    <name type="scientific">Cyclotella atomus</name>
    <dbReference type="NCBI Taxonomy" id="382360"/>
    <lineage>
        <taxon>Eukaryota</taxon>
        <taxon>Sar</taxon>
        <taxon>Stramenopiles</taxon>
        <taxon>Ochrophyta</taxon>
        <taxon>Bacillariophyta</taxon>
        <taxon>Coscinodiscophyceae</taxon>
        <taxon>Thalassiosirophycidae</taxon>
        <taxon>Stephanodiscales</taxon>
        <taxon>Stephanodiscaceae</taxon>
        <taxon>Cyclotella</taxon>
    </lineage>
</organism>
<evidence type="ECO:0000313" key="3">
    <source>
        <dbReference type="EMBL" id="KAL3766851.1"/>
    </source>
</evidence>
<evidence type="ECO:0000256" key="1">
    <source>
        <dbReference type="ARBA" id="ARBA00022737"/>
    </source>
</evidence>
<evidence type="ECO:0000256" key="2">
    <source>
        <dbReference type="SAM" id="SignalP"/>
    </source>
</evidence>
<dbReference type="InterPro" id="IPR051222">
    <property type="entry name" value="PPR/CCM1_RNA-binding"/>
</dbReference>
<comment type="caution">
    <text evidence="3">The sequence shown here is derived from an EMBL/GenBank/DDBJ whole genome shotgun (WGS) entry which is preliminary data.</text>
</comment>
<accession>A0ABD3MY10</accession>
<keyword evidence="1" id="KW-0677">Repeat</keyword>
<keyword evidence="4" id="KW-1185">Reference proteome</keyword>
<evidence type="ECO:0000313" key="4">
    <source>
        <dbReference type="Proteomes" id="UP001530400"/>
    </source>
</evidence>
<gene>
    <name evidence="3" type="ORF">ACHAWO_002289</name>
</gene>
<name>A0ABD3MY10_9STRA</name>
<feature type="chain" id="PRO_5044829762" evidence="2">
    <location>
        <begin position="29"/>
        <end position="574"/>
    </location>
</feature>
<dbReference type="EMBL" id="JALLPJ020001378">
    <property type="protein sequence ID" value="KAL3766851.1"/>
    <property type="molecule type" value="Genomic_DNA"/>
</dbReference>
<sequence>MASFGSTRMARCSAFVAALSMAAKQAASFTTSRQPSCCCPSKLDSNSIRSLEQLRQSSSCEDFADDSIPFERVVARNNGTSKSRPFSATPITLTIKKQQETVNAATLRFNNKLNDLSKNVDNTSASRVESMLLDALAKYEAYLKTPEGKSNPNPQDMIVPNTISFTNAITAYARSTLKDAPYKAQEILDKMHTLYNSGMKHVKPNKISYNSVINAFAKSKDYKSGRRAENLLWKLFEFYREEGANDDLIKPDARTFNSVINAATVSSGPIVTSNIAFTVARSREKDCADRARMILDEMGRLYNEGDTELLPHAVSFGAIINAYANSGEEGASDKAAQLLLHMESLYQLGFENAKPTTFVYNACMNAFAKDPKITEVDNDAAEKAEQLLISMEKRYNDESDGRIKPDCISYRLICCQPITSSTVINAYANKANAQSGINSDRILRQMISRYLLGDFQCKPNAVAFTATIKAHSAAINATIASVEADKQHSKELIQSYAKRCEDLLQQMLLIRRGNEKSLTPTAVTFDLVQTALNQAWDLDAVKRVQMLRNEENNDYVSRGATVRKREFKSNAKSG</sequence>